<dbReference type="STRING" id="926569.ANT_22750"/>
<dbReference type="Proteomes" id="UP000008922">
    <property type="component" value="Chromosome"/>
</dbReference>
<feature type="transmembrane region" description="Helical" evidence="1">
    <location>
        <begin position="112"/>
        <end position="136"/>
    </location>
</feature>
<name>E8MY70_ANATU</name>
<dbReference type="RefSeq" id="WP_013560668.1">
    <property type="nucleotide sequence ID" value="NC_014960.1"/>
</dbReference>
<keyword evidence="1" id="KW-1133">Transmembrane helix</keyword>
<keyword evidence="4" id="KW-1185">Reference proteome</keyword>
<dbReference type="EMBL" id="AP012029">
    <property type="protein sequence ID" value="BAJ64301.1"/>
    <property type="molecule type" value="Genomic_DNA"/>
</dbReference>
<dbReference type="InterPro" id="IPR025508">
    <property type="entry name" value="DUF4395"/>
</dbReference>
<evidence type="ECO:0000259" key="2">
    <source>
        <dbReference type="Pfam" id="PF14340"/>
    </source>
</evidence>
<proteinExistence type="predicted"/>
<feature type="domain" description="DUF4395" evidence="2">
    <location>
        <begin position="8"/>
        <end position="138"/>
    </location>
</feature>
<evidence type="ECO:0000256" key="1">
    <source>
        <dbReference type="SAM" id="Phobius"/>
    </source>
</evidence>
<evidence type="ECO:0000313" key="4">
    <source>
        <dbReference type="Proteomes" id="UP000008922"/>
    </source>
</evidence>
<keyword evidence="1" id="KW-0812">Transmembrane</keyword>
<dbReference type="eggNOG" id="ENOG5032TTD">
    <property type="taxonomic scope" value="Bacteria"/>
</dbReference>
<gene>
    <name evidence="3" type="ordered locus">ANT_22750</name>
</gene>
<evidence type="ECO:0000313" key="3">
    <source>
        <dbReference type="EMBL" id="BAJ64301.1"/>
    </source>
</evidence>
<organism evidence="3 4">
    <name type="scientific">Anaerolinea thermophila (strain DSM 14523 / JCM 11388 / NBRC 100420 / UNI-1)</name>
    <dbReference type="NCBI Taxonomy" id="926569"/>
    <lineage>
        <taxon>Bacteria</taxon>
        <taxon>Bacillati</taxon>
        <taxon>Chloroflexota</taxon>
        <taxon>Anaerolineae</taxon>
        <taxon>Anaerolineales</taxon>
        <taxon>Anaerolineaceae</taxon>
        <taxon>Anaerolinea</taxon>
    </lineage>
</organism>
<dbReference type="KEGG" id="atm:ANT_22750"/>
<dbReference type="Pfam" id="PF14340">
    <property type="entry name" value="DUF4395"/>
    <property type="match status" value="1"/>
</dbReference>
<feature type="transmembrane region" description="Helical" evidence="1">
    <location>
        <begin position="20"/>
        <end position="44"/>
    </location>
</feature>
<keyword evidence="1" id="KW-0472">Membrane</keyword>
<sequence>MMNPLEPVDHSALKVNQLLIILLSLLAFILNVPLLVALVALLMLSASLLLKRAAFGWVYHLFLKPLGWIKPDLIPDHREPHLFAQGVGGTFLAIATVCLLSGWFVAGWILTWIVIVLAALNLFGGFCLGCAMYYWFHRLGIPGFTQSPPEGTLPGFRPRKEVNHG</sequence>
<dbReference type="OrthoDB" id="165133at2"/>
<accession>E8MY70</accession>
<dbReference type="HOGENOM" id="CLU_115719_3_0_0"/>
<dbReference type="AlphaFoldDB" id="E8MY70"/>
<dbReference type="InParanoid" id="E8MY70"/>
<feature type="transmembrane region" description="Helical" evidence="1">
    <location>
        <begin position="82"/>
        <end position="106"/>
    </location>
</feature>
<protein>
    <submittedName>
        <fullName evidence="3">Hypothetical membrane protein</fullName>
    </submittedName>
</protein>
<reference evidence="3 4" key="1">
    <citation type="submission" date="2010-12" db="EMBL/GenBank/DDBJ databases">
        <title>Whole genome sequence of Anaerolinea thermophila UNI-1.</title>
        <authorList>
            <person name="Narita-Yamada S."/>
            <person name="Kishi E."/>
            <person name="Watanabe Y."/>
            <person name="Takasaki K."/>
            <person name="Ankai A."/>
            <person name="Oguchi A."/>
            <person name="Fukui S."/>
            <person name="Takahashi M."/>
            <person name="Yashiro I."/>
            <person name="Hosoyama A."/>
            <person name="Sekiguchi Y."/>
            <person name="Hanada S."/>
            <person name="Fujita N."/>
        </authorList>
    </citation>
    <scope>NUCLEOTIDE SEQUENCE [LARGE SCALE GENOMIC DNA]</scope>
    <source>
        <strain evidence="4">DSM 14523 / JCM 11388 / NBRC 100420 / UNI-1</strain>
    </source>
</reference>